<reference evidence="4 5" key="1">
    <citation type="submission" date="2020-08" db="EMBL/GenBank/DDBJ databases">
        <title>Genomic Encyclopedia of Type Strains, Phase IV (KMG-IV): sequencing the most valuable type-strain genomes for metagenomic binning, comparative biology and taxonomic classification.</title>
        <authorList>
            <person name="Goeker M."/>
        </authorList>
    </citation>
    <scope>NUCLEOTIDE SEQUENCE [LARGE SCALE GENOMIC DNA]</scope>
    <source>
        <strain evidence="4 5">DSM 16268</strain>
    </source>
</reference>
<evidence type="ECO:0000313" key="4">
    <source>
        <dbReference type="EMBL" id="MBB5752208.1"/>
    </source>
</evidence>
<dbReference type="AlphaFoldDB" id="A0A7W9CV86"/>
<dbReference type="GO" id="GO:0016491">
    <property type="term" value="F:oxidoreductase activity"/>
    <property type="evidence" value="ECO:0007669"/>
    <property type="project" value="UniProtKB-KW"/>
</dbReference>
<keyword evidence="5" id="KW-1185">Reference proteome</keyword>
<dbReference type="InterPro" id="IPR036291">
    <property type="entry name" value="NAD(P)-bd_dom_sf"/>
</dbReference>
<accession>A0A7W9CV86</accession>
<evidence type="ECO:0000313" key="5">
    <source>
        <dbReference type="Proteomes" id="UP000523821"/>
    </source>
</evidence>
<evidence type="ECO:0000256" key="3">
    <source>
        <dbReference type="RuleBase" id="RU000363"/>
    </source>
</evidence>
<dbReference type="CDD" id="cd05374">
    <property type="entry name" value="17beta-HSD-like_SDR_c"/>
    <property type="match status" value="1"/>
</dbReference>
<dbReference type="PROSITE" id="PS00061">
    <property type="entry name" value="ADH_SHORT"/>
    <property type="match status" value="1"/>
</dbReference>
<organism evidence="4 5">
    <name type="scientific">Prosthecomicrobium pneumaticum</name>
    <dbReference type="NCBI Taxonomy" id="81895"/>
    <lineage>
        <taxon>Bacteria</taxon>
        <taxon>Pseudomonadati</taxon>
        <taxon>Pseudomonadota</taxon>
        <taxon>Alphaproteobacteria</taxon>
        <taxon>Hyphomicrobiales</taxon>
        <taxon>Kaistiaceae</taxon>
        <taxon>Prosthecomicrobium</taxon>
    </lineage>
</organism>
<keyword evidence="2" id="KW-0560">Oxidoreductase</keyword>
<evidence type="ECO:0000256" key="2">
    <source>
        <dbReference type="ARBA" id="ARBA00023002"/>
    </source>
</evidence>
<dbReference type="InterPro" id="IPR020904">
    <property type="entry name" value="Sc_DH/Rdtase_CS"/>
</dbReference>
<dbReference type="PANTHER" id="PTHR43976:SF16">
    <property type="entry name" value="SHORT-CHAIN DEHYDROGENASE_REDUCTASE FAMILY PROTEIN"/>
    <property type="match status" value="1"/>
</dbReference>
<dbReference type="RefSeq" id="WP_183853661.1">
    <property type="nucleotide sequence ID" value="NZ_JACHOO010000002.1"/>
</dbReference>
<comment type="caution">
    <text evidence="4">The sequence shown here is derived from an EMBL/GenBank/DDBJ whole genome shotgun (WGS) entry which is preliminary data.</text>
</comment>
<dbReference type="Proteomes" id="UP000523821">
    <property type="component" value="Unassembled WGS sequence"/>
</dbReference>
<dbReference type="PRINTS" id="PR00081">
    <property type="entry name" value="GDHRDH"/>
</dbReference>
<dbReference type="EMBL" id="JACHOO010000002">
    <property type="protein sequence ID" value="MBB5752208.1"/>
    <property type="molecule type" value="Genomic_DNA"/>
</dbReference>
<dbReference type="InterPro" id="IPR051911">
    <property type="entry name" value="SDR_oxidoreductase"/>
</dbReference>
<dbReference type="Gene3D" id="3.40.50.720">
    <property type="entry name" value="NAD(P)-binding Rossmann-like Domain"/>
    <property type="match status" value="1"/>
</dbReference>
<dbReference type="InterPro" id="IPR002347">
    <property type="entry name" value="SDR_fam"/>
</dbReference>
<comment type="similarity">
    <text evidence="1 3">Belongs to the short-chain dehydrogenases/reductases (SDR) family.</text>
</comment>
<dbReference type="SUPFAM" id="SSF51735">
    <property type="entry name" value="NAD(P)-binding Rossmann-fold domains"/>
    <property type="match status" value="1"/>
</dbReference>
<sequence>MATVLITGCSSGFGLETARLFLDRGWTVVATMRTPREDLLPASDRLRILPLDVTDADSIARAVEAAGPIDVLVNNAGIGWLNAAEATPIGMVRDIFETNTLGTIAMVHAVLPQFRARGAGVIVNVTSTVTMATFPLLSAYTASKVAVNAFSEALALETAQIGVRTHIVLPGRAPDTRFADNARGHTGADTAIPEAYAPLATQMFAMFADADAPVTRADDVAEAVWRAATDPAAPLRLPAGADALALAAAA</sequence>
<evidence type="ECO:0000256" key="1">
    <source>
        <dbReference type="ARBA" id="ARBA00006484"/>
    </source>
</evidence>
<proteinExistence type="inferred from homology"/>
<protein>
    <submittedName>
        <fullName evidence="4">NAD(P)-dependent dehydrogenase (Short-subunit alcohol dehydrogenase family)</fullName>
    </submittedName>
</protein>
<name>A0A7W9CV86_9HYPH</name>
<gene>
    <name evidence="4" type="ORF">GGQ63_001260</name>
</gene>
<dbReference type="PRINTS" id="PR00080">
    <property type="entry name" value="SDRFAMILY"/>
</dbReference>
<dbReference type="PANTHER" id="PTHR43976">
    <property type="entry name" value="SHORT CHAIN DEHYDROGENASE"/>
    <property type="match status" value="1"/>
</dbReference>
<dbReference type="Pfam" id="PF00106">
    <property type="entry name" value="adh_short"/>
    <property type="match status" value="1"/>
</dbReference>